<evidence type="ECO:0000313" key="1">
    <source>
        <dbReference type="EMBL" id="GAF96795.1"/>
    </source>
</evidence>
<dbReference type="EMBL" id="BARS01014787">
    <property type="protein sequence ID" value="GAF96795.1"/>
    <property type="molecule type" value="Genomic_DNA"/>
</dbReference>
<proteinExistence type="predicted"/>
<protein>
    <submittedName>
        <fullName evidence="1">Uncharacterized protein</fullName>
    </submittedName>
</protein>
<comment type="caution">
    <text evidence="1">The sequence shown here is derived from an EMBL/GenBank/DDBJ whole genome shotgun (WGS) entry which is preliminary data.</text>
</comment>
<organism evidence="1">
    <name type="scientific">marine sediment metagenome</name>
    <dbReference type="NCBI Taxonomy" id="412755"/>
    <lineage>
        <taxon>unclassified sequences</taxon>
        <taxon>metagenomes</taxon>
        <taxon>ecological metagenomes</taxon>
    </lineage>
</organism>
<accession>X0V813</accession>
<reference evidence="1" key="1">
    <citation type="journal article" date="2014" name="Front. Microbiol.">
        <title>High frequency of phylogenetically diverse reductive dehalogenase-homologous genes in deep subseafloor sedimentary metagenomes.</title>
        <authorList>
            <person name="Kawai M."/>
            <person name="Futagami T."/>
            <person name="Toyoda A."/>
            <person name="Takaki Y."/>
            <person name="Nishi S."/>
            <person name="Hori S."/>
            <person name="Arai W."/>
            <person name="Tsubouchi T."/>
            <person name="Morono Y."/>
            <person name="Uchiyama I."/>
            <person name="Ito T."/>
            <person name="Fujiyama A."/>
            <person name="Inagaki F."/>
            <person name="Takami H."/>
        </authorList>
    </citation>
    <scope>NUCLEOTIDE SEQUENCE</scope>
    <source>
        <strain evidence="1">Expedition CK06-06</strain>
    </source>
</reference>
<gene>
    <name evidence="1" type="ORF">S01H1_24586</name>
</gene>
<name>X0V813_9ZZZZ</name>
<dbReference type="AlphaFoldDB" id="X0V813"/>
<sequence>MPDKNWLIELTKPISDEAGYLHKFDFWFWCFKRIIFFKENREIKNETNKK</sequence>